<dbReference type="EMBL" id="JAAGNN010000016">
    <property type="protein sequence ID" value="KAF4078970.1"/>
    <property type="molecule type" value="Genomic_DNA"/>
</dbReference>
<dbReference type="Proteomes" id="UP000593565">
    <property type="component" value="Unassembled WGS sequence"/>
</dbReference>
<protein>
    <submittedName>
        <fullName evidence="1">Uncharacterized protein</fullName>
    </submittedName>
</protein>
<evidence type="ECO:0000313" key="2">
    <source>
        <dbReference type="Proteomes" id="UP000593565"/>
    </source>
</evidence>
<dbReference type="AlphaFoldDB" id="A0A7J6A865"/>
<sequence>MVDLWKIPQFPKHSGKEKAAVDHFRCRFGRRNEDAFRFPQRNVKLVDLTVGVKVTFRSHCSWPLIR</sequence>
<gene>
    <name evidence="1" type="ORF">AMELA_G00187710</name>
</gene>
<name>A0A7J6A865_AMEME</name>
<keyword evidence="2" id="KW-1185">Reference proteome</keyword>
<organism evidence="1 2">
    <name type="scientific">Ameiurus melas</name>
    <name type="common">Black bullhead</name>
    <name type="synonym">Silurus melas</name>
    <dbReference type="NCBI Taxonomy" id="219545"/>
    <lineage>
        <taxon>Eukaryota</taxon>
        <taxon>Metazoa</taxon>
        <taxon>Chordata</taxon>
        <taxon>Craniata</taxon>
        <taxon>Vertebrata</taxon>
        <taxon>Euteleostomi</taxon>
        <taxon>Actinopterygii</taxon>
        <taxon>Neopterygii</taxon>
        <taxon>Teleostei</taxon>
        <taxon>Ostariophysi</taxon>
        <taxon>Siluriformes</taxon>
        <taxon>Ictaluridae</taxon>
        <taxon>Ameiurus</taxon>
    </lineage>
</organism>
<reference evidence="1 2" key="1">
    <citation type="submission" date="2020-02" db="EMBL/GenBank/DDBJ databases">
        <title>A chromosome-scale genome assembly of the black bullhead catfish (Ameiurus melas).</title>
        <authorList>
            <person name="Wen M."/>
            <person name="Zham M."/>
            <person name="Cabau C."/>
            <person name="Klopp C."/>
            <person name="Donnadieu C."/>
            <person name="Roques C."/>
            <person name="Bouchez O."/>
            <person name="Lampietro C."/>
            <person name="Jouanno E."/>
            <person name="Herpin A."/>
            <person name="Louis A."/>
            <person name="Berthelot C."/>
            <person name="Parey E."/>
            <person name="Roest-Crollius H."/>
            <person name="Braasch I."/>
            <person name="Postlethwait J."/>
            <person name="Robinson-Rechavi M."/>
            <person name="Echchiki A."/>
            <person name="Begum T."/>
            <person name="Montfort J."/>
            <person name="Schartl M."/>
            <person name="Bobe J."/>
            <person name="Guiguen Y."/>
        </authorList>
    </citation>
    <scope>NUCLEOTIDE SEQUENCE [LARGE SCALE GENOMIC DNA]</scope>
    <source>
        <strain evidence="1">M_S1</strain>
        <tissue evidence="1">Blood</tissue>
    </source>
</reference>
<evidence type="ECO:0000313" key="1">
    <source>
        <dbReference type="EMBL" id="KAF4078970.1"/>
    </source>
</evidence>
<comment type="caution">
    <text evidence="1">The sequence shown here is derived from an EMBL/GenBank/DDBJ whole genome shotgun (WGS) entry which is preliminary data.</text>
</comment>
<proteinExistence type="predicted"/>
<accession>A0A7J6A865</accession>